<dbReference type="RefSeq" id="WP_037829102.1">
    <property type="nucleotide sequence ID" value="NZ_BMUB01000002.1"/>
</dbReference>
<feature type="region of interest" description="Disordered" evidence="1">
    <location>
        <begin position="200"/>
        <end position="231"/>
    </location>
</feature>
<dbReference type="OrthoDB" id="3830613at2"/>
<sequence>MDLETMPRRGRRVVALAVAALAAVVTLAGCNGGGKGSGDSAAGTASASASSSAPAGTSSPAPTASGSPSGGAATASPSGQPPTGWSPTPAEPAPGRPSAAATPPANGIAPGEPNPAGTGTANPNVRPPVSYRLDGSNKLTVYFFGGVCTTYAVKADESQQGQVGVTVVPGPPTVQPGHVCTAMAKRQAVSVDLRSPLAGRTVVDRTSGQEVPLEGDPHAGLDPVTPDGAAR</sequence>
<name>A0A1E7N3I6_KITAU</name>
<reference evidence="4" key="4">
    <citation type="submission" date="2016-08" db="EMBL/GenBank/DDBJ databases">
        <title>Sequencing, assembly and comparative genomics of S. aureofaciens ATCC 10762.</title>
        <authorList>
            <person name="Gradnigo J.S."/>
            <person name="Johnson N."/>
            <person name="Somerville G.A."/>
        </authorList>
    </citation>
    <scope>NUCLEOTIDE SEQUENCE [LARGE SCALE GENOMIC DNA]</scope>
    <source>
        <strain evidence="4">ATCC 10762 / DSM 40127 / CCM 3239 / JCM 4008 / LMG 5968 / NBRC 12843 / NCIMB 8234 / A-377</strain>
    </source>
</reference>
<accession>A0A1E7N3I6</accession>
<dbReference type="AlphaFoldDB" id="A0A1E7N3I6"/>
<reference evidence="2" key="5">
    <citation type="submission" date="2020-09" db="EMBL/GenBank/DDBJ databases">
        <authorList>
            <person name="Sun Q."/>
            <person name="Ohkuma M."/>
        </authorList>
    </citation>
    <scope>NUCLEOTIDE SEQUENCE</scope>
    <source>
        <strain evidence="2">JCM 4434</strain>
    </source>
</reference>
<organism evidence="3 4">
    <name type="scientific">Kitasatospora aureofaciens</name>
    <name type="common">Streptomyces aureofaciens</name>
    <dbReference type="NCBI Taxonomy" id="1894"/>
    <lineage>
        <taxon>Bacteria</taxon>
        <taxon>Bacillati</taxon>
        <taxon>Actinomycetota</taxon>
        <taxon>Actinomycetes</taxon>
        <taxon>Kitasatosporales</taxon>
        <taxon>Streptomycetaceae</taxon>
        <taxon>Kitasatospora</taxon>
    </lineage>
</organism>
<keyword evidence="4" id="KW-1185">Reference proteome</keyword>
<dbReference type="EMBL" id="BMUB01000002">
    <property type="protein sequence ID" value="GGU61202.1"/>
    <property type="molecule type" value="Genomic_DNA"/>
</dbReference>
<reference evidence="3 4" key="2">
    <citation type="submission" date="2014-07" db="EMBL/GenBank/DDBJ databases">
        <authorList>
            <person name="Zhang J.E."/>
            <person name="Yang H."/>
            <person name="Guo J."/>
            <person name="Deng Z."/>
            <person name="Luo H."/>
            <person name="Luo M."/>
            <person name="Zhao B."/>
        </authorList>
    </citation>
    <scope>NUCLEOTIDE SEQUENCE [LARGE SCALE GENOMIC DNA]</scope>
    <source>
        <strain evidence="3">ATCC 10762</strain>
        <strain evidence="4">ATCC 10762 / DSM 40127 / CCM 3239 / JCM 4008 / LMG 5968 / NBRC 12843 / NCIMB 8234 / A-377</strain>
    </source>
</reference>
<evidence type="ECO:0000256" key="1">
    <source>
        <dbReference type="SAM" id="MobiDB-lite"/>
    </source>
</evidence>
<gene>
    <name evidence="2" type="ORF">GCM10010502_09840</name>
    <name evidence="3" type="ORF">HS99_0032935</name>
</gene>
<reference evidence="2" key="1">
    <citation type="journal article" date="2014" name="Int. J. Syst. Evol. Microbiol.">
        <title>Complete genome sequence of Corynebacterium casei LMG S-19264T (=DSM 44701T), isolated from a smear-ripened cheese.</title>
        <authorList>
            <consortium name="US DOE Joint Genome Institute (JGI-PGF)"/>
            <person name="Walter F."/>
            <person name="Albersmeier A."/>
            <person name="Kalinowski J."/>
            <person name="Ruckert C."/>
        </authorList>
    </citation>
    <scope>NUCLEOTIDE SEQUENCE</scope>
    <source>
        <strain evidence="2">JCM 4434</strain>
    </source>
</reference>
<accession>A0A8H9HF66</accession>
<evidence type="ECO:0000313" key="2">
    <source>
        <dbReference type="EMBL" id="GGU61202.1"/>
    </source>
</evidence>
<reference evidence="3" key="3">
    <citation type="submission" date="2016-08" db="EMBL/GenBank/DDBJ databases">
        <title>Sequencing, Assembly and Comparative Genomics of S. aureofaciens ATCC 10762.</title>
        <authorList>
            <person name="Gradnigo J.S."/>
            <person name="Johnson N."/>
            <person name="Somerville G.A."/>
        </authorList>
    </citation>
    <scope>NUCLEOTIDE SEQUENCE [LARGE SCALE GENOMIC DNA]</scope>
    <source>
        <strain evidence="3">ATCC 10762</strain>
    </source>
</reference>
<evidence type="ECO:0000313" key="4">
    <source>
        <dbReference type="Proteomes" id="UP000037395"/>
    </source>
</evidence>
<dbReference type="Proteomes" id="UP000610124">
    <property type="component" value="Unassembled WGS sequence"/>
</dbReference>
<feature type="compositionally biased region" description="Low complexity" evidence="1">
    <location>
        <begin position="38"/>
        <end position="83"/>
    </location>
</feature>
<evidence type="ECO:0000313" key="3">
    <source>
        <dbReference type="EMBL" id="OEV35269.1"/>
    </source>
</evidence>
<dbReference type="EMBL" id="JPRF03000036">
    <property type="protein sequence ID" value="OEV35269.1"/>
    <property type="molecule type" value="Genomic_DNA"/>
</dbReference>
<protein>
    <submittedName>
        <fullName evidence="3">Uncharacterized protein</fullName>
    </submittedName>
</protein>
<dbReference type="GeneID" id="97484152"/>
<proteinExistence type="predicted"/>
<comment type="caution">
    <text evidence="3">The sequence shown here is derived from an EMBL/GenBank/DDBJ whole genome shotgun (WGS) entry which is preliminary data.</text>
</comment>
<feature type="region of interest" description="Disordered" evidence="1">
    <location>
        <begin position="31"/>
        <end position="129"/>
    </location>
</feature>
<dbReference type="Proteomes" id="UP000037395">
    <property type="component" value="Unassembled WGS sequence"/>
</dbReference>